<evidence type="ECO:0000259" key="5">
    <source>
        <dbReference type="PROSITE" id="PS50025"/>
    </source>
</evidence>
<gene>
    <name evidence="7" type="ORF">BSL78_20508</name>
</gene>
<accession>A0A2G8K3P4</accession>
<evidence type="ECO:0000313" key="7">
    <source>
        <dbReference type="EMBL" id="PIK42628.1"/>
    </source>
</evidence>
<dbReference type="Pfam" id="PF02210">
    <property type="entry name" value="Laminin_G_2"/>
    <property type="match status" value="1"/>
</dbReference>
<dbReference type="STRING" id="307972.A0A2G8K3P4"/>
<organism evidence="7 8">
    <name type="scientific">Stichopus japonicus</name>
    <name type="common">Sea cucumber</name>
    <dbReference type="NCBI Taxonomy" id="307972"/>
    <lineage>
        <taxon>Eukaryota</taxon>
        <taxon>Metazoa</taxon>
        <taxon>Echinodermata</taxon>
        <taxon>Eleutherozoa</taxon>
        <taxon>Echinozoa</taxon>
        <taxon>Holothuroidea</taxon>
        <taxon>Aspidochirotacea</taxon>
        <taxon>Aspidochirotida</taxon>
        <taxon>Stichopodidae</taxon>
        <taxon>Apostichopus</taxon>
    </lineage>
</organism>
<dbReference type="InterPro" id="IPR051022">
    <property type="entry name" value="Notch_Cell-Fate_Det"/>
</dbReference>
<dbReference type="InterPro" id="IPR000742">
    <property type="entry name" value="EGF"/>
</dbReference>
<evidence type="ECO:0000313" key="8">
    <source>
        <dbReference type="Proteomes" id="UP000230750"/>
    </source>
</evidence>
<reference evidence="7 8" key="1">
    <citation type="journal article" date="2017" name="PLoS Biol.">
        <title>The sea cucumber genome provides insights into morphological evolution and visceral regeneration.</title>
        <authorList>
            <person name="Zhang X."/>
            <person name="Sun L."/>
            <person name="Yuan J."/>
            <person name="Sun Y."/>
            <person name="Gao Y."/>
            <person name="Zhang L."/>
            <person name="Li S."/>
            <person name="Dai H."/>
            <person name="Hamel J.F."/>
            <person name="Liu C."/>
            <person name="Yu Y."/>
            <person name="Liu S."/>
            <person name="Lin W."/>
            <person name="Guo K."/>
            <person name="Jin S."/>
            <person name="Xu P."/>
            <person name="Storey K.B."/>
            <person name="Huan P."/>
            <person name="Zhang T."/>
            <person name="Zhou Y."/>
            <person name="Zhang J."/>
            <person name="Lin C."/>
            <person name="Li X."/>
            <person name="Xing L."/>
            <person name="Huo D."/>
            <person name="Sun M."/>
            <person name="Wang L."/>
            <person name="Mercier A."/>
            <person name="Li F."/>
            <person name="Yang H."/>
            <person name="Xiang J."/>
        </authorList>
    </citation>
    <scope>NUCLEOTIDE SEQUENCE [LARGE SCALE GENOMIC DNA]</scope>
    <source>
        <strain evidence="7">Shaxun</strain>
        <tissue evidence="7">Muscle</tissue>
    </source>
</reference>
<feature type="domain" description="EGF-like" evidence="6">
    <location>
        <begin position="47"/>
        <end position="88"/>
    </location>
</feature>
<feature type="domain" description="Laminin G" evidence="5">
    <location>
        <begin position="89"/>
        <end position="218"/>
    </location>
</feature>
<protein>
    <submittedName>
        <fullName evidence="7">Uncharacterized protein</fullName>
    </submittedName>
</protein>
<dbReference type="CDD" id="cd00054">
    <property type="entry name" value="EGF_CA"/>
    <property type="match status" value="1"/>
</dbReference>
<dbReference type="PROSITE" id="PS00022">
    <property type="entry name" value="EGF_1"/>
    <property type="match status" value="2"/>
</dbReference>
<comment type="caution">
    <text evidence="4">Lacks conserved residue(s) required for the propagation of feature annotation.</text>
</comment>
<evidence type="ECO:0000256" key="3">
    <source>
        <dbReference type="ARBA" id="ARBA00023157"/>
    </source>
</evidence>
<dbReference type="PROSITE" id="PS50025">
    <property type="entry name" value="LAM_G_DOMAIN"/>
    <property type="match status" value="1"/>
</dbReference>
<evidence type="ECO:0000256" key="2">
    <source>
        <dbReference type="ARBA" id="ARBA00022737"/>
    </source>
</evidence>
<feature type="domain" description="EGF-like" evidence="6">
    <location>
        <begin position="8"/>
        <end position="45"/>
    </location>
</feature>
<keyword evidence="8" id="KW-1185">Reference proteome</keyword>
<dbReference type="SMART" id="SM00181">
    <property type="entry name" value="EGF"/>
    <property type="match status" value="2"/>
</dbReference>
<dbReference type="AlphaFoldDB" id="A0A2G8K3P4"/>
<comment type="caution">
    <text evidence="7">The sequence shown here is derived from an EMBL/GenBank/DDBJ whole genome shotgun (WGS) entry which is preliminary data.</text>
</comment>
<evidence type="ECO:0000256" key="1">
    <source>
        <dbReference type="ARBA" id="ARBA00022536"/>
    </source>
</evidence>
<dbReference type="EMBL" id="MRZV01000919">
    <property type="protein sequence ID" value="PIK42628.1"/>
    <property type="molecule type" value="Genomic_DNA"/>
</dbReference>
<keyword evidence="2" id="KW-0677">Repeat</keyword>
<dbReference type="Gene3D" id="2.10.25.10">
    <property type="entry name" value="Laminin"/>
    <property type="match status" value="2"/>
</dbReference>
<dbReference type="InterPro" id="IPR013320">
    <property type="entry name" value="ConA-like_dom_sf"/>
</dbReference>
<dbReference type="SUPFAM" id="SSF49899">
    <property type="entry name" value="Concanavalin A-like lectins/glucanases"/>
    <property type="match status" value="1"/>
</dbReference>
<sequence length="218" mass="23620">MWAGDTCSLPTCSANPCKNSAACVNGPDGSFQCQCLDGFGGDVCNVTLTGCDGMTCNNGGTCVPRYSDLSGHNNSCLCDDGFRGPSCEMSTVISFRTDHDKFEDVDTFSEDILNYTLTFKTTLPNVVLLFMGVDFDHLNLSLSDGRLKLSETRRVDVETAVTIGQSLNDGKWHKWFLNPWICCIYVTVTVGLSNISDGSDSCDGSTCQDSLTLTELLY</sequence>
<keyword evidence="1 4" id="KW-0245">EGF-like domain</keyword>
<dbReference type="PANTHER" id="PTHR24049">
    <property type="entry name" value="CRUMBS FAMILY MEMBER"/>
    <property type="match status" value="1"/>
</dbReference>
<feature type="disulfide bond" evidence="4">
    <location>
        <begin position="35"/>
        <end position="44"/>
    </location>
</feature>
<dbReference type="Pfam" id="PF00008">
    <property type="entry name" value="EGF"/>
    <property type="match status" value="1"/>
</dbReference>
<dbReference type="InterPro" id="IPR001791">
    <property type="entry name" value="Laminin_G"/>
</dbReference>
<dbReference type="PROSITE" id="PS01186">
    <property type="entry name" value="EGF_2"/>
    <property type="match status" value="2"/>
</dbReference>
<name>A0A2G8K3P4_STIJA</name>
<keyword evidence="3 4" id="KW-1015">Disulfide bond</keyword>
<feature type="disulfide bond" evidence="4">
    <location>
        <begin position="78"/>
        <end position="87"/>
    </location>
</feature>
<proteinExistence type="predicted"/>
<dbReference type="CDD" id="cd00110">
    <property type="entry name" value="LamG"/>
    <property type="match status" value="1"/>
</dbReference>
<dbReference type="SUPFAM" id="SSF57196">
    <property type="entry name" value="EGF/Laminin"/>
    <property type="match status" value="1"/>
</dbReference>
<evidence type="ECO:0000256" key="4">
    <source>
        <dbReference type="PROSITE-ProRule" id="PRU00076"/>
    </source>
</evidence>
<dbReference type="OrthoDB" id="283575at2759"/>
<dbReference type="PROSITE" id="PS50026">
    <property type="entry name" value="EGF_3"/>
    <property type="match status" value="2"/>
</dbReference>
<dbReference type="Gene3D" id="2.60.120.200">
    <property type="match status" value="1"/>
</dbReference>
<evidence type="ECO:0000259" key="6">
    <source>
        <dbReference type="PROSITE" id="PS50026"/>
    </source>
</evidence>
<dbReference type="Proteomes" id="UP000230750">
    <property type="component" value="Unassembled WGS sequence"/>
</dbReference>